<dbReference type="Proteomes" id="UP001303373">
    <property type="component" value="Chromosome 3"/>
</dbReference>
<proteinExistence type="predicted"/>
<sequence>MTIFTIRPAKTEYNDAERLVAFFNSQVDFLPTIGSTDQWTEYVDATRAKRVHEWVTNSELHECREFNGQYTRAFIAEVKISAENDSAEMVKLARPDEATQSLWLPVAGLVLEGKSPEYVRSILPEQDDHRPFIYLSYLISDQRTNKLAKGAGSALIAHAREQVKKAGLDRLCVDCYAGNNKKLTKYYESQGFALIGDFKVEEKNFWPGSVLEMLS</sequence>
<dbReference type="EMBL" id="CP138582">
    <property type="protein sequence ID" value="WPG99796.1"/>
    <property type="molecule type" value="Genomic_DNA"/>
</dbReference>
<evidence type="ECO:0008006" key="3">
    <source>
        <dbReference type="Google" id="ProtNLM"/>
    </source>
</evidence>
<gene>
    <name evidence="1" type="ORF">R9X50_00261500</name>
</gene>
<evidence type="ECO:0000313" key="1">
    <source>
        <dbReference type="EMBL" id="WPG99796.1"/>
    </source>
</evidence>
<keyword evidence="2" id="KW-1185">Reference proteome</keyword>
<name>A0AAQ3M2H2_9PEZI</name>
<protein>
    <recommendedName>
        <fullName evidence="3">N-acetyltransferase domain-containing protein</fullName>
    </recommendedName>
</protein>
<evidence type="ECO:0000313" key="2">
    <source>
        <dbReference type="Proteomes" id="UP001303373"/>
    </source>
</evidence>
<dbReference type="SUPFAM" id="SSF55729">
    <property type="entry name" value="Acyl-CoA N-acyltransferases (Nat)"/>
    <property type="match status" value="2"/>
</dbReference>
<dbReference type="InterPro" id="IPR016181">
    <property type="entry name" value="Acyl_CoA_acyltransferase"/>
</dbReference>
<dbReference type="AlphaFoldDB" id="A0AAQ3M2H2"/>
<reference evidence="1 2" key="1">
    <citation type="submission" date="2023-11" db="EMBL/GenBank/DDBJ databases">
        <title>An acidophilic fungus is an integral part of prey digestion in a carnivorous sundew plant.</title>
        <authorList>
            <person name="Tsai I.J."/>
        </authorList>
    </citation>
    <scope>NUCLEOTIDE SEQUENCE [LARGE SCALE GENOMIC DNA]</scope>
    <source>
        <strain evidence="1">169a</strain>
    </source>
</reference>
<organism evidence="1 2">
    <name type="scientific">Acrodontium crateriforme</name>
    <dbReference type="NCBI Taxonomy" id="150365"/>
    <lineage>
        <taxon>Eukaryota</taxon>
        <taxon>Fungi</taxon>
        <taxon>Dikarya</taxon>
        <taxon>Ascomycota</taxon>
        <taxon>Pezizomycotina</taxon>
        <taxon>Dothideomycetes</taxon>
        <taxon>Dothideomycetidae</taxon>
        <taxon>Mycosphaerellales</taxon>
        <taxon>Teratosphaeriaceae</taxon>
        <taxon>Acrodontium</taxon>
    </lineage>
</organism>
<dbReference type="Gene3D" id="3.40.630.30">
    <property type="match status" value="1"/>
</dbReference>
<accession>A0AAQ3M2H2</accession>